<dbReference type="PRINTS" id="PR00171">
    <property type="entry name" value="SUGRTRNSPORT"/>
</dbReference>
<feature type="transmembrane region" description="Helical" evidence="8">
    <location>
        <begin position="500"/>
        <end position="519"/>
    </location>
</feature>
<sequence length="606" mass="67598">MTEINEKKFDEQSIESVGAKYDKHNQELNKPKKFQWHLDLSEHPPEIFNYTLYLSVFVFGILGAARGYDEGNISGNIVLPAFKQMTGLADTTKSENALANLKSNITSMVQLGSIGGAIIAMKSVDFFGRVRAMQVVCVLWIIGTIIQITSSTVGQLYAGRLIEGLAIGQTVSIGPVYLAEVSPSVIRGLCNSMFAGAVYFGIMLAYLTNYGCVLHVPAQIDGHINQSQWRYTLTPKIVLAGLIFIMSFVFCIESPRWLLKKNRPDQAIEKLSKLRHLPKDHPYIIAEISDINEQVMAEKEATMHSNIISNFREIFTKKSIAYRLFAITGLAQVLGQWSGANAVTIYASELFSLAGIRGTDTLKMSAVLGVVKFVSAYLCAFFIIDVFGRKRALYSGLSLQMICILYYAIFLTIVPQAKETDAVLTSSQKRAAKGALAAIFLSGTGWTMGFNSIQYLLGSEIFPLNIRSFAQSLVMILHFGNQYGNSKALPKMMLSMNSYGAFYFFAGVCCLGLIWGFFLPELKGRSLESIEEVFTLPWYNLRRCNSLVPDHSQIHKVRFTNSRGNTGFDHVQYNLDTSKPTDEFIEDLMRRDSTESDKKEDVEKKV</sequence>
<dbReference type="PROSITE" id="PS00217">
    <property type="entry name" value="SUGAR_TRANSPORT_2"/>
    <property type="match status" value="1"/>
</dbReference>
<evidence type="ECO:0000256" key="6">
    <source>
        <dbReference type="ARBA" id="ARBA00023136"/>
    </source>
</evidence>
<comment type="subcellular location">
    <subcellularLocation>
        <location evidence="1">Membrane</location>
        <topology evidence="1">Multi-pass membrane protein</topology>
    </subcellularLocation>
</comment>
<feature type="transmembrane region" description="Helical" evidence="8">
    <location>
        <begin position="130"/>
        <end position="150"/>
    </location>
</feature>
<name>A0A9W4XBG2_9ASCO</name>
<dbReference type="PANTHER" id="PTHR48022">
    <property type="entry name" value="PLASTIDIC GLUCOSE TRANSPORTER 4"/>
    <property type="match status" value="1"/>
</dbReference>
<dbReference type="PANTHER" id="PTHR48022:SF8">
    <property type="entry name" value="MAJOR FACILITATOR SUPERFAMILY (MFS) PROFILE DOMAIN-CONTAINING PROTEIN-RELATED"/>
    <property type="match status" value="1"/>
</dbReference>
<dbReference type="AlphaFoldDB" id="A0A9W4XBG2"/>
<feature type="transmembrane region" description="Helical" evidence="8">
    <location>
        <begin position="366"/>
        <end position="387"/>
    </location>
</feature>
<dbReference type="InterPro" id="IPR020846">
    <property type="entry name" value="MFS_dom"/>
</dbReference>
<evidence type="ECO:0000259" key="9">
    <source>
        <dbReference type="PROSITE" id="PS50850"/>
    </source>
</evidence>
<feature type="transmembrane region" description="Helical" evidence="8">
    <location>
        <begin position="237"/>
        <end position="259"/>
    </location>
</feature>
<dbReference type="InterPro" id="IPR003663">
    <property type="entry name" value="Sugar/inositol_transpt"/>
</dbReference>
<dbReference type="Proteomes" id="UP001152885">
    <property type="component" value="Unassembled WGS sequence"/>
</dbReference>
<feature type="transmembrane region" description="Helical" evidence="8">
    <location>
        <begin position="394"/>
        <end position="414"/>
    </location>
</feature>
<evidence type="ECO:0000256" key="1">
    <source>
        <dbReference type="ARBA" id="ARBA00004141"/>
    </source>
</evidence>
<dbReference type="GO" id="GO:0016020">
    <property type="term" value="C:membrane"/>
    <property type="evidence" value="ECO:0007669"/>
    <property type="project" value="UniProtKB-SubCell"/>
</dbReference>
<evidence type="ECO:0000256" key="5">
    <source>
        <dbReference type="ARBA" id="ARBA00022989"/>
    </source>
</evidence>
<dbReference type="Gene3D" id="1.20.1250.20">
    <property type="entry name" value="MFS general substrate transporter like domains"/>
    <property type="match status" value="1"/>
</dbReference>
<dbReference type="InterPro" id="IPR005828">
    <property type="entry name" value="MFS_sugar_transport-like"/>
</dbReference>
<feature type="domain" description="Major facilitator superfamily (MFS) profile" evidence="9">
    <location>
        <begin position="55"/>
        <end position="524"/>
    </location>
</feature>
<evidence type="ECO:0000313" key="11">
    <source>
        <dbReference type="Proteomes" id="UP001152885"/>
    </source>
</evidence>
<dbReference type="GO" id="GO:0005351">
    <property type="term" value="F:carbohydrate:proton symporter activity"/>
    <property type="evidence" value="ECO:0007669"/>
    <property type="project" value="TreeGrafter"/>
</dbReference>
<dbReference type="Pfam" id="PF00083">
    <property type="entry name" value="Sugar_tr"/>
    <property type="match status" value="1"/>
</dbReference>
<feature type="transmembrane region" description="Helical" evidence="8">
    <location>
        <begin position="185"/>
        <end position="207"/>
    </location>
</feature>
<feature type="transmembrane region" description="Helical" evidence="8">
    <location>
        <begin position="434"/>
        <end position="457"/>
    </location>
</feature>
<proteinExistence type="inferred from homology"/>
<evidence type="ECO:0000313" key="10">
    <source>
        <dbReference type="EMBL" id="CAI5759434.1"/>
    </source>
</evidence>
<protein>
    <recommendedName>
        <fullName evidence="9">Major facilitator superfamily (MFS) profile domain-containing protein</fullName>
    </recommendedName>
</protein>
<accession>A0A9W4XBG2</accession>
<gene>
    <name evidence="10" type="ORF">CANVERA_P3947</name>
</gene>
<comment type="caution">
    <text evidence="10">The sequence shown here is derived from an EMBL/GenBank/DDBJ whole genome shotgun (WGS) entry which is preliminary data.</text>
</comment>
<feature type="transmembrane region" description="Helical" evidence="8">
    <location>
        <begin position="320"/>
        <end position="346"/>
    </location>
</feature>
<keyword evidence="5 8" id="KW-1133">Transmembrane helix</keyword>
<organism evidence="10 11">
    <name type="scientific">Candida verbasci</name>
    <dbReference type="NCBI Taxonomy" id="1227364"/>
    <lineage>
        <taxon>Eukaryota</taxon>
        <taxon>Fungi</taxon>
        <taxon>Dikarya</taxon>
        <taxon>Ascomycota</taxon>
        <taxon>Saccharomycotina</taxon>
        <taxon>Pichiomycetes</taxon>
        <taxon>Debaryomycetaceae</taxon>
        <taxon>Candida/Lodderomyces clade</taxon>
        <taxon>Candida</taxon>
    </lineage>
</organism>
<dbReference type="EMBL" id="CANTUO010000004">
    <property type="protein sequence ID" value="CAI5759434.1"/>
    <property type="molecule type" value="Genomic_DNA"/>
</dbReference>
<evidence type="ECO:0000256" key="4">
    <source>
        <dbReference type="ARBA" id="ARBA00022692"/>
    </source>
</evidence>
<dbReference type="SUPFAM" id="SSF103473">
    <property type="entry name" value="MFS general substrate transporter"/>
    <property type="match status" value="1"/>
</dbReference>
<comment type="similarity">
    <text evidence="2 7">Belongs to the major facilitator superfamily. Sugar transporter (TC 2.A.1.1) family.</text>
</comment>
<feature type="transmembrane region" description="Helical" evidence="8">
    <location>
        <begin position="156"/>
        <end position="178"/>
    </location>
</feature>
<evidence type="ECO:0000256" key="2">
    <source>
        <dbReference type="ARBA" id="ARBA00010992"/>
    </source>
</evidence>
<dbReference type="InterPro" id="IPR036259">
    <property type="entry name" value="MFS_trans_sf"/>
</dbReference>
<dbReference type="PROSITE" id="PS50850">
    <property type="entry name" value="MFS"/>
    <property type="match status" value="1"/>
</dbReference>
<evidence type="ECO:0000256" key="3">
    <source>
        <dbReference type="ARBA" id="ARBA00022448"/>
    </source>
</evidence>
<keyword evidence="3 7" id="KW-0813">Transport</keyword>
<evidence type="ECO:0000256" key="7">
    <source>
        <dbReference type="RuleBase" id="RU003346"/>
    </source>
</evidence>
<keyword evidence="4 8" id="KW-0812">Transmembrane</keyword>
<dbReference type="NCBIfam" id="TIGR00879">
    <property type="entry name" value="SP"/>
    <property type="match status" value="1"/>
</dbReference>
<dbReference type="InterPro" id="IPR050360">
    <property type="entry name" value="MFS_Sugar_Transporters"/>
</dbReference>
<keyword evidence="11" id="KW-1185">Reference proteome</keyword>
<reference evidence="10" key="1">
    <citation type="submission" date="2022-12" db="EMBL/GenBank/DDBJ databases">
        <authorList>
            <person name="Brejova B."/>
        </authorList>
    </citation>
    <scope>NUCLEOTIDE SEQUENCE</scope>
</reference>
<dbReference type="FunFam" id="1.20.1250.20:FF:000313">
    <property type="entry name" value="MFS quinate transporter"/>
    <property type="match status" value="1"/>
</dbReference>
<dbReference type="OrthoDB" id="508119at2759"/>
<dbReference type="InterPro" id="IPR005829">
    <property type="entry name" value="Sugar_transporter_CS"/>
</dbReference>
<dbReference type="PROSITE" id="PS00216">
    <property type="entry name" value="SUGAR_TRANSPORT_1"/>
    <property type="match status" value="1"/>
</dbReference>
<keyword evidence="6 8" id="KW-0472">Membrane</keyword>
<evidence type="ECO:0000256" key="8">
    <source>
        <dbReference type="SAM" id="Phobius"/>
    </source>
</evidence>